<dbReference type="InterPro" id="IPR036526">
    <property type="entry name" value="C-N_Hydrolase_sf"/>
</dbReference>
<dbReference type="EMBL" id="CP014691">
    <property type="protein sequence ID" value="AQS86770.1"/>
    <property type="molecule type" value="Genomic_DNA"/>
</dbReference>
<keyword evidence="2" id="KW-0378">Hydrolase</keyword>
<name>A0A1U9KM13_9PROT</name>
<comment type="similarity">
    <text evidence="1">Belongs to the carbon-nitrogen hydrolase superfamily. NIT1/NIT2 family.</text>
</comment>
<dbReference type="OrthoDB" id="9811121at2"/>
<dbReference type="InterPro" id="IPR001110">
    <property type="entry name" value="UPF0012_CS"/>
</dbReference>
<evidence type="ECO:0000256" key="1">
    <source>
        <dbReference type="ARBA" id="ARBA00010613"/>
    </source>
</evidence>
<dbReference type="SUPFAM" id="SSF56317">
    <property type="entry name" value="Carbon-nitrogen hydrolase"/>
    <property type="match status" value="1"/>
</dbReference>
<dbReference type="PROSITE" id="PS50263">
    <property type="entry name" value="CN_HYDROLASE"/>
    <property type="match status" value="1"/>
</dbReference>
<dbReference type="STRING" id="320497.A0U93_01030"/>
<dbReference type="AlphaFoldDB" id="A0A1U9KM13"/>
<dbReference type="RefSeq" id="WP_077805735.1">
    <property type="nucleotide sequence ID" value="NZ_BJXS01000010.1"/>
</dbReference>
<dbReference type="PANTHER" id="PTHR23088">
    <property type="entry name" value="NITRILASE-RELATED"/>
    <property type="match status" value="1"/>
</dbReference>
<dbReference type="KEGG" id="nch:A0U93_01030"/>
<gene>
    <name evidence="2" type="ORF">A0U93_01030</name>
</gene>
<dbReference type="PANTHER" id="PTHR23088:SF27">
    <property type="entry name" value="DEAMINATED GLUTATHIONE AMIDASE"/>
    <property type="match status" value="1"/>
</dbReference>
<dbReference type="NCBIfam" id="NF033621">
    <property type="entry name" value="de_GSH_amidase"/>
    <property type="match status" value="1"/>
</dbReference>
<keyword evidence="3" id="KW-1185">Reference proteome</keyword>
<organism evidence="2 3">
    <name type="scientific">Neoasaia chiangmaiensis</name>
    <dbReference type="NCBI Taxonomy" id="320497"/>
    <lineage>
        <taxon>Bacteria</taxon>
        <taxon>Pseudomonadati</taxon>
        <taxon>Pseudomonadota</taxon>
        <taxon>Alphaproteobacteria</taxon>
        <taxon>Acetobacterales</taxon>
        <taxon>Acetobacteraceae</taxon>
        <taxon>Neoasaia</taxon>
    </lineage>
</organism>
<evidence type="ECO:0000313" key="2">
    <source>
        <dbReference type="EMBL" id="AQS86770.1"/>
    </source>
</evidence>
<dbReference type="Proteomes" id="UP000188604">
    <property type="component" value="Chromosome"/>
</dbReference>
<reference evidence="2 3" key="1">
    <citation type="submission" date="2016-03" db="EMBL/GenBank/DDBJ databases">
        <title>Acetic acid bacteria sequencing.</title>
        <authorList>
            <person name="Brandt J."/>
            <person name="Jakob F."/>
            <person name="Vogel R.F."/>
        </authorList>
    </citation>
    <scope>NUCLEOTIDE SEQUENCE [LARGE SCALE GENOMIC DNA]</scope>
    <source>
        <strain evidence="2 3">NBRC 101099</strain>
    </source>
</reference>
<sequence>MKVALGQFAVAAEWQANQATCLDLIARAKAGGADLLVLPEGVLARDINDPEIMPKTAQPLDGPFMAGLAAATDGITVMGCVNVPDGAGRFHNTLFALRDGRLVACYRKLHLYDAFSARESERTAPGNELPPVIDVAGVKVGVMTCYDLRFPEVARALAVAGAEVIVVPAAWFRGPGKERHWEVLNVARALENTCYVVAVGECGSRNCAASMVIDPLGVIVLALGEAPALGFYDIDSTRIADARRMLPVLENRRFADPVLRQS</sequence>
<dbReference type="InterPro" id="IPR047999">
    <property type="entry name" value="De_GSH_amidase"/>
</dbReference>
<dbReference type="CDD" id="cd07581">
    <property type="entry name" value="nitrilase_3"/>
    <property type="match status" value="1"/>
</dbReference>
<dbReference type="Pfam" id="PF00795">
    <property type="entry name" value="CN_hydrolase"/>
    <property type="match status" value="1"/>
</dbReference>
<dbReference type="InterPro" id="IPR003010">
    <property type="entry name" value="C-N_Hydrolase"/>
</dbReference>
<dbReference type="Gene3D" id="3.60.110.10">
    <property type="entry name" value="Carbon-nitrogen hydrolase"/>
    <property type="match status" value="1"/>
</dbReference>
<dbReference type="GO" id="GO:0016787">
    <property type="term" value="F:hydrolase activity"/>
    <property type="evidence" value="ECO:0007669"/>
    <property type="project" value="UniProtKB-KW"/>
</dbReference>
<proteinExistence type="inferred from homology"/>
<protein>
    <submittedName>
        <fullName evidence="2">Hydrolase</fullName>
    </submittedName>
</protein>
<accession>A0A1U9KM13</accession>
<dbReference type="PROSITE" id="PS01227">
    <property type="entry name" value="UPF0012"/>
    <property type="match status" value="1"/>
</dbReference>
<evidence type="ECO:0000313" key="3">
    <source>
        <dbReference type="Proteomes" id="UP000188604"/>
    </source>
</evidence>